<keyword evidence="2" id="KW-1015">Disulfide bond</keyword>
<evidence type="ECO:0000256" key="4">
    <source>
        <dbReference type="SAM" id="Phobius"/>
    </source>
</evidence>
<dbReference type="Proteomes" id="UP001642483">
    <property type="component" value="Unassembled WGS sequence"/>
</dbReference>
<evidence type="ECO:0000259" key="5">
    <source>
        <dbReference type="Pfam" id="PF19028"/>
    </source>
</evidence>
<evidence type="ECO:0000313" key="6">
    <source>
        <dbReference type="EMBL" id="CAK8682053.1"/>
    </source>
</evidence>
<dbReference type="SUPFAM" id="SSF82895">
    <property type="entry name" value="TSP-1 type 1 repeat"/>
    <property type="match status" value="5"/>
</dbReference>
<keyword evidence="1" id="KW-0732">Signal</keyword>
<sequence>MDDCEQCVPCGCCLFLVVVVLMGAFYTANKTPPSRLSIDDNDHFREVRQPVDCQVDYWSSWTSCSVTCGIGTQRRNRDIIRYNSYGGSSCPDTWQSKECELLPCPRDCQVGDWTSWSECSKSCGTGTRQRSREVIQENDYNGKDCPELDEEIECRERECPVHCEVGQWSNWSDCSTSCGLGSSHRTRRVIKENEYDGKECPSLKETADCNARECPVNCLVGPWQDWGLCSHSCGTGIRHKHRNITTKPTYGGEECPLLEKAEKCNTQNCPVDCEMGSWNAWEECTVSCGGGKRARYRDVIKEADYNGKACVPVYYEQCNEEDCPKPTYKWIFIIVGLGICVGVCRYDQCIYGRSLREKRIILWITLKRFWSNLSNCCLRLYIHLSTKIKGKGYRLIKKPA</sequence>
<evidence type="ECO:0000256" key="1">
    <source>
        <dbReference type="ARBA" id="ARBA00022729"/>
    </source>
</evidence>
<keyword evidence="4" id="KW-0812">Transmembrane</keyword>
<gene>
    <name evidence="6" type="ORF">CVLEPA_LOCUS12266</name>
</gene>
<feature type="domain" description="Spondin-like TSP1" evidence="5">
    <location>
        <begin position="218"/>
        <end position="269"/>
    </location>
</feature>
<feature type="domain" description="Spondin-like TSP1" evidence="5">
    <location>
        <begin position="163"/>
        <end position="214"/>
    </location>
</feature>
<dbReference type="PANTHER" id="PTHR20920:SF5">
    <property type="entry name" value="SMB DOMAIN-CONTAINING PROTEIN"/>
    <property type="match status" value="1"/>
</dbReference>
<evidence type="ECO:0000256" key="2">
    <source>
        <dbReference type="ARBA" id="ARBA00023157"/>
    </source>
</evidence>
<name>A0ABP0FTQ5_CLALP</name>
<evidence type="ECO:0000256" key="3">
    <source>
        <dbReference type="ARBA" id="ARBA00023180"/>
    </source>
</evidence>
<protein>
    <recommendedName>
        <fullName evidence="5">Spondin-like TSP1 domain-containing protein</fullName>
    </recommendedName>
</protein>
<evidence type="ECO:0000313" key="7">
    <source>
        <dbReference type="Proteomes" id="UP001642483"/>
    </source>
</evidence>
<feature type="domain" description="Spondin-like TSP1" evidence="5">
    <location>
        <begin position="108"/>
        <end position="159"/>
    </location>
</feature>
<dbReference type="PROSITE" id="PS50092">
    <property type="entry name" value="TSP1"/>
    <property type="match status" value="5"/>
</dbReference>
<dbReference type="Gene3D" id="2.20.100.10">
    <property type="entry name" value="Thrombospondin type-1 (TSP1) repeat"/>
    <property type="match status" value="5"/>
</dbReference>
<feature type="domain" description="Spondin-like TSP1" evidence="5">
    <location>
        <begin position="53"/>
        <end position="104"/>
    </location>
</feature>
<dbReference type="InterPro" id="IPR036383">
    <property type="entry name" value="TSP1_rpt_sf"/>
</dbReference>
<dbReference type="InterPro" id="IPR039942">
    <property type="entry name" value="SBSPO"/>
</dbReference>
<feature type="transmembrane region" description="Helical" evidence="4">
    <location>
        <begin position="7"/>
        <end position="28"/>
    </location>
</feature>
<keyword evidence="4" id="KW-1133">Transmembrane helix</keyword>
<dbReference type="EMBL" id="CAWYQH010000090">
    <property type="protein sequence ID" value="CAK8682053.1"/>
    <property type="molecule type" value="Genomic_DNA"/>
</dbReference>
<accession>A0ABP0FTQ5</accession>
<dbReference type="SMART" id="SM00209">
    <property type="entry name" value="TSP1"/>
    <property type="match status" value="5"/>
</dbReference>
<proteinExistence type="predicted"/>
<dbReference type="PANTHER" id="PTHR20920">
    <property type="entry name" value="RPE-SPONDIN"/>
    <property type="match status" value="1"/>
</dbReference>
<comment type="caution">
    <text evidence="6">The sequence shown here is derived from an EMBL/GenBank/DDBJ whole genome shotgun (WGS) entry which is preliminary data.</text>
</comment>
<dbReference type="InterPro" id="IPR044004">
    <property type="entry name" value="TSP1_spondin_dom"/>
</dbReference>
<organism evidence="6 7">
    <name type="scientific">Clavelina lepadiformis</name>
    <name type="common">Light-bulb sea squirt</name>
    <name type="synonym">Ascidia lepadiformis</name>
    <dbReference type="NCBI Taxonomy" id="159417"/>
    <lineage>
        <taxon>Eukaryota</taxon>
        <taxon>Metazoa</taxon>
        <taxon>Chordata</taxon>
        <taxon>Tunicata</taxon>
        <taxon>Ascidiacea</taxon>
        <taxon>Aplousobranchia</taxon>
        <taxon>Clavelinidae</taxon>
        <taxon>Clavelina</taxon>
    </lineage>
</organism>
<reference evidence="6 7" key="1">
    <citation type="submission" date="2024-02" db="EMBL/GenBank/DDBJ databases">
        <authorList>
            <person name="Daric V."/>
            <person name="Darras S."/>
        </authorList>
    </citation>
    <scope>NUCLEOTIDE SEQUENCE [LARGE SCALE GENOMIC DNA]</scope>
</reference>
<keyword evidence="7" id="KW-1185">Reference proteome</keyword>
<dbReference type="Pfam" id="PF19028">
    <property type="entry name" value="TSP1_spondin"/>
    <property type="match status" value="5"/>
</dbReference>
<keyword evidence="3" id="KW-0325">Glycoprotein</keyword>
<dbReference type="InterPro" id="IPR000884">
    <property type="entry name" value="TSP1_rpt"/>
</dbReference>
<feature type="domain" description="Spondin-like TSP1" evidence="5">
    <location>
        <begin position="273"/>
        <end position="323"/>
    </location>
</feature>
<keyword evidence="4" id="KW-0472">Membrane</keyword>